<dbReference type="Proteomes" id="UP000092993">
    <property type="component" value="Unassembled WGS sequence"/>
</dbReference>
<proteinExistence type="inferred from homology"/>
<dbReference type="EMBL" id="LUGG01000001">
    <property type="protein sequence ID" value="OBZ78756.1"/>
    <property type="molecule type" value="Genomic_DNA"/>
</dbReference>
<evidence type="ECO:0000256" key="2">
    <source>
        <dbReference type="SAM" id="Coils"/>
    </source>
</evidence>
<dbReference type="PANTHER" id="PTHR19878">
    <property type="entry name" value="AUTOPHAGY PROTEIN 16-LIKE"/>
    <property type="match status" value="1"/>
</dbReference>
<keyword evidence="6" id="KW-1185">Reference proteome</keyword>
<keyword evidence="2" id="KW-0175">Coiled coil</keyword>
<feature type="compositionally biased region" description="Polar residues" evidence="3">
    <location>
        <begin position="260"/>
        <end position="274"/>
    </location>
</feature>
<evidence type="ECO:0000256" key="3">
    <source>
        <dbReference type="SAM" id="MobiDB-lite"/>
    </source>
</evidence>
<dbReference type="OMA" id="VQACSQM"/>
<dbReference type="GO" id="GO:0000421">
    <property type="term" value="C:autophagosome membrane"/>
    <property type="evidence" value="ECO:0007669"/>
    <property type="project" value="TreeGrafter"/>
</dbReference>
<comment type="similarity">
    <text evidence="1">Belongs to the ATG16 family.</text>
</comment>
<feature type="coiled-coil region" evidence="2">
    <location>
        <begin position="164"/>
        <end position="248"/>
    </location>
</feature>
<dbReference type="STRING" id="5627.A0A1C7MQR8"/>
<evidence type="ECO:0000256" key="1">
    <source>
        <dbReference type="ARBA" id="ARBA00005331"/>
    </source>
</evidence>
<evidence type="ECO:0000313" key="5">
    <source>
        <dbReference type="EMBL" id="OBZ78756.1"/>
    </source>
</evidence>
<protein>
    <submittedName>
        <fullName evidence="5">Protein tipD</fullName>
    </submittedName>
</protein>
<feature type="region of interest" description="Disordered" evidence="3">
    <location>
        <begin position="260"/>
        <end position="315"/>
    </location>
</feature>
<feature type="domain" description="Autophagy-related protein 16" evidence="4">
    <location>
        <begin position="46"/>
        <end position="239"/>
    </location>
</feature>
<dbReference type="Gene3D" id="1.20.5.170">
    <property type="match status" value="1"/>
</dbReference>
<dbReference type="GO" id="GO:0043495">
    <property type="term" value="F:protein-membrane adaptor activity"/>
    <property type="evidence" value="ECO:0007669"/>
    <property type="project" value="TreeGrafter"/>
</dbReference>
<dbReference type="AlphaFoldDB" id="A0A1C7MQR8"/>
<dbReference type="GO" id="GO:0034045">
    <property type="term" value="C:phagophore assembly site membrane"/>
    <property type="evidence" value="ECO:0007669"/>
    <property type="project" value="TreeGrafter"/>
</dbReference>
<name>A0A1C7MQR8_GRIFR</name>
<dbReference type="InterPro" id="IPR013923">
    <property type="entry name" value="Autophagy-rel_prot_16_dom"/>
</dbReference>
<dbReference type="OrthoDB" id="8949486at2759"/>
<accession>A0A1C7MQR8</accession>
<sequence>MPIKTRPIGAVGCSIRKKRTYCGGPEESQTLWTSGMAEPTWQETLRLRLVERNARESAYAPIIEQYRRLAQQTKLLKERNASLLRAMGTTRANPSSSTVFVPGSGEDNPVRAAYITSLESQISSLRDELATVYKTQGQNAQRLLAMNETLREKEELSRIDSENLRKTREEVVVLRKKVDQHNELMAEKDRTAQILHDEINTLQLELSQIEERNQTLNRDNAKLLQRWLDAKQAEANKMNEANQFYEDMQSQRQAVLNWRTGSASGAGDDSNNGDMPSPPPESVSGKGEEKNGTGTTAKDGAPSLAEMDVNLTPNG</sequence>
<evidence type="ECO:0000259" key="4">
    <source>
        <dbReference type="Pfam" id="PF08614"/>
    </source>
</evidence>
<dbReference type="InterPro" id="IPR045160">
    <property type="entry name" value="ATG16"/>
</dbReference>
<dbReference type="GO" id="GO:0034274">
    <property type="term" value="C:Atg12-Atg5-Atg16 complex"/>
    <property type="evidence" value="ECO:0007669"/>
    <property type="project" value="TreeGrafter"/>
</dbReference>
<dbReference type="GO" id="GO:0000045">
    <property type="term" value="P:autophagosome assembly"/>
    <property type="evidence" value="ECO:0007669"/>
    <property type="project" value="InterPro"/>
</dbReference>
<dbReference type="Pfam" id="PF08614">
    <property type="entry name" value="ATG16"/>
    <property type="match status" value="1"/>
</dbReference>
<reference evidence="5 6" key="1">
    <citation type="submission" date="2016-03" db="EMBL/GenBank/DDBJ databases">
        <title>Whole genome sequencing of Grifola frondosa 9006-11.</title>
        <authorList>
            <person name="Min B."/>
            <person name="Park H."/>
            <person name="Kim J.-G."/>
            <person name="Cho H."/>
            <person name="Oh Y.-L."/>
            <person name="Kong W.-S."/>
            <person name="Choi I.-G."/>
        </authorList>
    </citation>
    <scope>NUCLEOTIDE SEQUENCE [LARGE SCALE GENOMIC DNA]</scope>
    <source>
        <strain evidence="5 6">9006-11</strain>
    </source>
</reference>
<dbReference type="CDD" id="cd22887">
    <property type="entry name" value="Atg16_CCD"/>
    <property type="match status" value="1"/>
</dbReference>
<evidence type="ECO:0000313" key="6">
    <source>
        <dbReference type="Proteomes" id="UP000092993"/>
    </source>
</evidence>
<organism evidence="5 6">
    <name type="scientific">Grifola frondosa</name>
    <name type="common">Maitake</name>
    <name type="synonym">Polyporus frondosus</name>
    <dbReference type="NCBI Taxonomy" id="5627"/>
    <lineage>
        <taxon>Eukaryota</taxon>
        <taxon>Fungi</taxon>
        <taxon>Dikarya</taxon>
        <taxon>Basidiomycota</taxon>
        <taxon>Agaricomycotina</taxon>
        <taxon>Agaricomycetes</taxon>
        <taxon>Polyporales</taxon>
        <taxon>Grifolaceae</taxon>
        <taxon>Grifola</taxon>
    </lineage>
</organism>
<comment type="caution">
    <text evidence="5">The sequence shown here is derived from an EMBL/GenBank/DDBJ whole genome shotgun (WGS) entry which is preliminary data.</text>
</comment>
<dbReference type="PANTHER" id="PTHR19878:SF8">
    <property type="entry name" value="AUTOPHAGY-RELATED 16, ISOFORM F"/>
    <property type="match status" value="1"/>
</dbReference>
<gene>
    <name evidence="5" type="primary">tipD</name>
    <name evidence="5" type="ORF">A0H81_00594</name>
</gene>